<keyword evidence="1" id="KW-0732">Signal</keyword>
<dbReference type="STRING" id="695939.SAMN00790413_00656"/>
<dbReference type="Pfam" id="PF21620">
    <property type="entry name" value="SlpA_C"/>
    <property type="match status" value="1"/>
</dbReference>
<keyword evidence="4" id="KW-1185">Reference proteome</keyword>
<dbReference type="Gene3D" id="1.10.287.1490">
    <property type="match status" value="1"/>
</dbReference>
<evidence type="ECO:0000259" key="2">
    <source>
        <dbReference type="PROSITE" id="PS51272"/>
    </source>
</evidence>
<protein>
    <submittedName>
        <fullName evidence="3">Zn-ribbon protein, possibly nucleic acid-binding</fullName>
    </submittedName>
</protein>
<sequence>MFQTRDAFGGFMKKSLIVLTAALSFGFAAAQTAAPASAPQVPTLTDVPAGHWAKDAIDRLVGKGIILGYPDGTFRGTQNLTRYEAAVIIARLLDQMRTGEVTVQPGNGITQEDLTALQNAIQELAADLTALGVRVSDLEENAVNRDDFSRLEARVEELAAAANTGEEDAISSLTTQITDLTTRVDELGGNYDELRADVDDNASSIAALNDLTVLLNQDILNLQDRVSAVEAAQADFVTRADFDNITGQLSGRIDATNTRVGGVETRVTTLENAPKFSVVGSVAPSYGYLTRLSGDADFDVDRLTNGTFADGVFSDPAAGKDVTDGDINDNRGAGSFTFGVRATNLTTTTGSLVVRNAGVDFGTTTVNNTTPALRTVITLRRATASGTIGGQEFDVSYAAYGAPAGRDFKFSDYLFNNTDALAGNVFVGNLNATTLPLQPRITVVAGNTTSAAVAGAATTGTGTPFAGVRAAVKPNADSTFAVSYATGVGNRSALGTDYNLKFGAVSVKGEGVLSVPNSGANNVLAGGLQRAITNGNRAFYTEVRADLGVAKFGVNFRAVDPAFALSTGNYAGLSVTDSMPYKPNQVGFGGALGTNLGPIALGAYADSYVPYTGGTRTTAFGVKAGVKLAALELVGFYNRGTVGNAVQESVNNGDLAPVGMGISDVPLTNTSTFGARLRHDGSADNALVKNLNFTIQDGYYYSSRTNDFQAYADYSTTVGGLTLQPLVRYHMKSNASTDVSGEGTTFKAGVKLSTAPFAGVPFQPSFYGNVVYRTTNPVATTATTTELLAQTGLAFNEFLAANTSARIGYSYYEGRNLANAALVGDTNDVSPFSAADDRVYNAATGTNSARVQGVYGQLGYNGLNANYGVFRYTNIATGAQTVAQGFKVSYTFKF</sequence>
<feature type="signal peptide" evidence="1">
    <location>
        <begin position="1"/>
        <end position="30"/>
    </location>
</feature>
<dbReference type="InterPro" id="IPR001119">
    <property type="entry name" value="SLH_dom"/>
</dbReference>
<evidence type="ECO:0000313" key="3">
    <source>
        <dbReference type="EMBL" id="SMB90120.1"/>
    </source>
</evidence>
<dbReference type="InterPro" id="IPR048736">
    <property type="entry name" value="SlpA_C"/>
</dbReference>
<feature type="domain" description="SLH" evidence="2">
    <location>
        <begin position="40"/>
        <end position="103"/>
    </location>
</feature>
<dbReference type="InterPro" id="IPR051465">
    <property type="entry name" value="Cell_Envelope_Struct_Comp"/>
</dbReference>
<proteinExistence type="predicted"/>
<dbReference type="EMBL" id="FWWU01000009">
    <property type="protein sequence ID" value="SMB90120.1"/>
    <property type="molecule type" value="Genomic_DNA"/>
</dbReference>
<name>A0A1W1VA93_9DEIO</name>
<dbReference type="PANTHER" id="PTHR43308:SF1">
    <property type="entry name" value="OUTER MEMBRANE PROTEIN ALPHA"/>
    <property type="match status" value="1"/>
</dbReference>
<dbReference type="PROSITE" id="PS51272">
    <property type="entry name" value="SLH"/>
    <property type="match status" value="1"/>
</dbReference>
<dbReference type="PANTHER" id="PTHR43308">
    <property type="entry name" value="OUTER MEMBRANE PROTEIN ALPHA-RELATED"/>
    <property type="match status" value="1"/>
</dbReference>
<accession>A0A1W1VA93</accession>
<organism evidence="3 4">
    <name type="scientific">Deinococcus hopiensis KR-140</name>
    <dbReference type="NCBI Taxonomy" id="695939"/>
    <lineage>
        <taxon>Bacteria</taxon>
        <taxon>Thermotogati</taxon>
        <taxon>Deinococcota</taxon>
        <taxon>Deinococci</taxon>
        <taxon>Deinococcales</taxon>
        <taxon>Deinococcaceae</taxon>
        <taxon>Deinococcus</taxon>
    </lineage>
</organism>
<evidence type="ECO:0000256" key="1">
    <source>
        <dbReference type="SAM" id="SignalP"/>
    </source>
</evidence>
<evidence type="ECO:0000313" key="4">
    <source>
        <dbReference type="Proteomes" id="UP000192582"/>
    </source>
</evidence>
<dbReference type="Proteomes" id="UP000192582">
    <property type="component" value="Unassembled WGS sequence"/>
</dbReference>
<reference evidence="3 4" key="1">
    <citation type="submission" date="2017-04" db="EMBL/GenBank/DDBJ databases">
        <authorList>
            <person name="Afonso C.L."/>
            <person name="Miller P.J."/>
            <person name="Scott M.A."/>
            <person name="Spackman E."/>
            <person name="Goraichik I."/>
            <person name="Dimitrov K.M."/>
            <person name="Suarez D.L."/>
            <person name="Swayne D.E."/>
        </authorList>
    </citation>
    <scope>NUCLEOTIDE SEQUENCE [LARGE SCALE GENOMIC DNA]</scope>
    <source>
        <strain evidence="3 4">KR-140</strain>
    </source>
</reference>
<feature type="chain" id="PRO_5012325567" evidence="1">
    <location>
        <begin position="31"/>
        <end position="894"/>
    </location>
</feature>
<dbReference type="Pfam" id="PF00395">
    <property type="entry name" value="SLH"/>
    <property type="match status" value="1"/>
</dbReference>
<gene>
    <name evidence="3" type="ORF">SAMN00790413_00656</name>
</gene>
<dbReference type="AlphaFoldDB" id="A0A1W1VA93"/>